<proteinExistence type="predicted"/>
<organism evidence="1 2">
    <name type="scientific">Clostridium thailandense</name>
    <dbReference type="NCBI Taxonomy" id="2794346"/>
    <lineage>
        <taxon>Bacteria</taxon>
        <taxon>Bacillati</taxon>
        <taxon>Bacillota</taxon>
        <taxon>Clostridia</taxon>
        <taxon>Eubacteriales</taxon>
        <taxon>Clostridiaceae</taxon>
        <taxon>Clostridium</taxon>
    </lineage>
</organism>
<gene>
    <name evidence="1" type="ORF">I6U48_12395</name>
</gene>
<evidence type="ECO:0000313" key="2">
    <source>
        <dbReference type="Proteomes" id="UP000694308"/>
    </source>
</evidence>
<protein>
    <submittedName>
        <fullName evidence="1">Glucosaminidase domain-containing protein</fullName>
    </submittedName>
</protein>
<accession>A0A949X2V4</accession>
<dbReference type="AlphaFoldDB" id="A0A949X2V4"/>
<comment type="caution">
    <text evidence="1">The sequence shown here is derived from an EMBL/GenBank/DDBJ whole genome shotgun (WGS) entry which is preliminary data.</text>
</comment>
<name>A0A949X2V4_9CLOT</name>
<evidence type="ECO:0000313" key="1">
    <source>
        <dbReference type="EMBL" id="MBV7273709.1"/>
    </source>
</evidence>
<sequence>MENITEHLKNIKILDNNDIIKLKNYIRNKYPDNTTVKNAQILSDTIHKIIYVKLDGLPEDFKSPIKIATLKNTLGNSKSLITLYDIFSTCLVDENLRKNFRDQLTGWVNSHIEVNIKVEELDSYLEIDNIKNKEAAEVLEVKNSNINIVKGCQENINVSIIKAGFLTWLGKFKLSRHLAVTVICIFAIPLYALNRNFYINVDKASIKEESYILQVDKSTSNSIKYTNAHLPEYMRYKPVNEKKLKIFLGNHKSLLSKEPYFSTIISVAKEFNLNPVVLFSITGQEQSFVPSDNENAFKIANNPFNVYHSWKEYNTNIRDSSSIAARTVINLSQDISKDEDPFLCIGKKYAEDKNWGDGVKSIFKELNDCVN</sequence>
<dbReference type="Proteomes" id="UP000694308">
    <property type="component" value="Unassembled WGS sequence"/>
</dbReference>
<reference evidence="1" key="1">
    <citation type="submission" date="2020-12" db="EMBL/GenBank/DDBJ databases">
        <title>Clostridium thailandense sp. nov., a novel acetogenic bacterium isolated from peat land soil in Thailand.</title>
        <authorList>
            <person name="Chaikitkaew S."/>
            <person name="Birkeland N.K."/>
        </authorList>
    </citation>
    <scope>NUCLEOTIDE SEQUENCE</scope>
    <source>
        <strain evidence="1">PL3</strain>
    </source>
</reference>
<dbReference type="RefSeq" id="WP_218320773.1">
    <property type="nucleotide sequence ID" value="NZ_JAEEGC010000052.1"/>
</dbReference>
<dbReference type="EMBL" id="JAEEGC010000052">
    <property type="protein sequence ID" value="MBV7273709.1"/>
    <property type="molecule type" value="Genomic_DNA"/>
</dbReference>
<keyword evidence="2" id="KW-1185">Reference proteome</keyword>